<sequence>EKELMTSVQDMLRQTPGSSIQSKNLFKDSFELVYELHIPQSEEERIAQVLGSMKGIYGVNVLAPQTKVA</sequence>
<feature type="non-terminal residue" evidence="1">
    <location>
        <position position="1"/>
    </location>
</feature>
<dbReference type="EMBL" id="AMCI01004203">
    <property type="protein sequence ID" value="EJW98562.1"/>
    <property type="molecule type" value="Genomic_DNA"/>
</dbReference>
<gene>
    <name evidence="1" type="ORF">EVA_13331</name>
</gene>
<evidence type="ECO:0000313" key="1">
    <source>
        <dbReference type="EMBL" id="EJW98562.1"/>
    </source>
</evidence>
<accession>J9G9Z0</accession>
<protein>
    <submittedName>
        <fullName evidence="1">Uncharacterized protein</fullName>
    </submittedName>
</protein>
<dbReference type="AlphaFoldDB" id="J9G9Z0"/>
<comment type="caution">
    <text evidence="1">The sequence shown here is derived from an EMBL/GenBank/DDBJ whole genome shotgun (WGS) entry which is preliminary data.</text>
</comment>
<name>J9G9Z0_9ZZZZ</name>
<reference evidence="1" key="1">
    <citation type="journal article" date="2012" name="PLoS ONE">
        <title>Gene sets for utilization of primary and secondary nutrition supplies in the distal gut of endangered iberian lynx.</title>
        <authorList>
            <person name="Alcaide M."/>
            <person name="Messina E."/>
            <person name="Richter M."/>
            <person name="Bargiela R."/>
            <person name="Peplies J."/>
            <person name="Huws S.A."/>
            <person name="Newbold C.J."/>
            <person name="Golyshin P.N."/>
            <person name="Simon M.A."/>
            <person name="Lopez G."/>
            <person name="Yakimov M.M."/>
            <person name="Ferrer M."/>
        </authorList>
    </citation>
    <scope>NUCLEOTIDE SEQUENCE</scope>
</reference>
<organism evidence="1">
    <name type="scientific">gut metagenome</name>
    <dbReference type="NCBI Taxonomy" id="749906"/>
    <lineage>
        <taxon>unclassified sequences</taxon>
        <taxon>metagenomes</taxon>
        <taxon>organismal metagenomes</taxon>
    </lineage>
</organism>
<proteinExistence type="predicted"/>